<accession>A0AAD4VW45</accession>
<dbReference type="PANTHER" id="PTHR34567">
    <property type="entry name" value="FK506-BINDING-LIKE PROTEIN"/>
    <property type="match status" value="1"/>
</dbReference>
<sequence length="287" mass="33066">MSWRRQQGEGGSHSGYYSQPWKNHWSSLQKKRKPQDHSVSVPAWEKQFCMRVGSVPWGKLVETKKYLSLHKNIVQWNDSAAEEAFNDAKSWFWAEINGLPCNISLPDPDAYIDDVDWSSSNIDPEVILDLERSREPKPYYYDHGQTLDPEDVVIIGLHQTVSNETVACTWGDFEEDLKNKENVHENPWEPASGHQSKAAAMGGGWGSNTCNKWENNYSRDEWKYGSRKTSYYGRGGHGVSWGNFKSDVNGGSWWQNSRYKISTRFLGDDGYQKAGGRWRKEEQSSRW</sequence>
<dbReference type="PANTHER" id="PTHR34567:SF3">
    <property type="entry name" value="FK506-BINDING-LIKE PROTEIN"/>
    <property type="match status" value="1"/>
</dbReference>
<name>A0AAD4VW45_PRUDU</name>
<evidence type="ECO:0000313" key="2">
    <source>
        <dbReference type="Proteomes" id="UP001054821"/>
    </source>
</evidence>
<keyword evidence="2" id="KW-1185">Reference proteome</keyword>
<gene>
    <name evidence="1" type="ORF">L3X38_021997</name>
</gene>
<reference evidence="1 2" key="1">
    <citation type="journal article" date="2022" name="G3 (Bethesda)">
        <title>Whole-genome sequence and methylome profiling of the almond [Prunus dulcis (Mill.) D.A. Webb] cultivar 'Nonpareil'.</title>
        <authorList>
            <person name="D'Amico-Willman K.M."/>
            <person name="Ouma W.Z."/>
            <person name="Meulia T."/>
            <person name="Sideli G.M."/>
            <person name="Gradziel T.M."/>
            <person name="Fresnedo-Ramirez J."/>
        </authorList>
    </citation>
    <scope>NUCLEOTIDE SEQUENCE [LARGE SCALE GENOMIC DNA]</scope>
    <source>
        <strain evidence="1">Clone GOH B32 T37-40</strain>
    </source>
</reference>
<dbReference type="EMBL" id="JAJFAZ020000004">
    <property type="protein sequence ID" value="KAI5331871.1"/>
    <property type="molecule type" value="Genomic_DNA"/>
</dbReference>
<dbReference type="Proteomes" id="UP001054821">
    <property type="component" value="Chromosome 4"/>
</dbReference>
<protein>
    <submittedName>
        <fullName evidence="1">Uncharacterized protein</fullName>
    </submittedName>
</protein>
<organism evidence="1 2">
    <name type="scientific">Prunus dulcis</name>
    <name type="common">Almond</name>
    <name type="synonym">Amygdalus dulcis</name>
    <dbReference type="NCBI Taxonomy" id="3755"/>
    <lineage>
        <taxon>Eukaryota</taxon>
        <taxon>Viridiplantae</taxon>
        <taxon>Streptophyta</taxon>
        <taxon>Embryophyta</taxon>
        <taxon>Tracheophyta</taxon>
        <taxon>Spermatophyta</taxon>
        <taxon>Magnoliopsida</taxon>
        <taxon>eudicotyledons</taxon>
        <taxon>Gunneridae</taxon>
        <taxon>Pentapetalae</taxon>
        <taxon>rosids</taxon>
        <taxon>fabids</taxon>
        <taxon>Rosales</taxon>
        <taxon>Rosaceae</taxon>
        <taxon>Amygdaloideae</taxon>
        <taxon>Amygdaleae</taxon>
        <taxon>Prunus</taxon>
    </lineage>
</organism>
<proteinExistence type="predicted"/>
<evidence type="ECO:0000313" key="1">
    <source>
        <dbReference type="EMBL" id="KAI5331871.1"/>
    </source>
</evidence>
<dbReference type="AlphaFoldDB" id="A0AAD4VW45"/>
<comment type="caution">
    <text evidence="1">The sequence shown here is derived from an EMBL/GenBank/DDBJ whole genome shotgun (WGS) entry which is preliminary data.</text>
</comment>